<dbReference type="InterPro" id="IPR034812">
    <property type="entry name" value="Ppo-like_N"/>
</dbReference>
<dbReference type="GO" id="GO:0004497">
    <property type="term" value="F:monooxygenase activity"/>
    <property type="evidence" value="ECO:0007669"/>
    <property type="project" value="InterPro"/>
</dbReference>
<feature type="region of interest" description="Disordered" evidence="8">
    <location>
        <begin position="43"/>
        <end position="88"/>
    </location>
</feature>
<feature type="region of interest" description="Disordered" evidence="8">
    <location>
        <begin position="981"/>
        <end position="1004"/>
    </location>
</feature>
<dbReference type="KEGG" id="clup:CLUP02_07125"/>
<dbReference type="GO" id="GO:0005506">
    <property type="term" value="F:iron ion binding"/>
    <property type="evidence" value="ECO:0007669"/>
    <property type="project" value="InterPro"/>
</dbReference>
<keyword evidence="5" id="KW-0560">Oxidoreductase</keyword>
<gene>
    <name evidence="9" type="ORF">CLUP02_07125</name>
</gene>
<dbReference type="InterPro" id="IPR050783">
    <property type="entry name" value="Oxylipin_biosynth_metab"/>
</dbReference>
<dbReference type="PRINTS" id="PR00457">
    <property type="entry name" value="ANPEROXIDASE"/>
</dbReference>
<dbReference type="GO" id="GO:0016705">
    <property type="term" value="F:oxidoreductase activity, acting on paired donors, with incorporation or reduction of molecular oxygen"/>
    <property type="evidence" value="ECO:0007669"/>
    <property type="project" value="InterPro"/>
</dbReference>
<feature type="region of interest" description="Disordered" evidence="8">
    <location>
        <begin position="1790"/>
        <end position="1812"/>
    </location>
</feature>
<evidence type="ECO:0000256" key="1">
    <source>
        <dbReference type="ARBA" id="ARBA00011881"/>
    </source>
</evidence>
<dbReference type="Pfam" id="PF03098">
    <property type="entry name" value="An_peroxidase"/>
    <property type="match status" value="2"/>
</dbReference>
<feature type="compositionally biased region" description="Basic and acidic residues" evidence="8">
    <location>
        <begin position="313"/>
        <end position="327"/>
    </location>
</feature>
<dbReference type="Gene3D" id="1.10.640.10">
    <property type="entry name" value="Haem peroxidase domain superfamily, animal type"/>
    <property type="match status" value="1"/>
</dbReference>
<dbReference type="PANTHER" id="PTHR11903">
    <property type="entry name" value="PROSTAGLANDIN G/H SYNTHASE"/>
    <property type="match status" value="1"/>
</dbReference>
<proteinExistence type="predicted"/>
<dbReference type="PROSITE" id="PS50292">
    <property type="entry name" value="PEROXIDASE_3"/>
    <property type="match status" value="1"/>
</dbReference>
<feature type="region of interest" description="Disordered" evidence="8">
    <location>
        <begin position="279"/>
        <end position="329"/>
    </location>
</feature>
<evidence type="ECO:0000256" key="8">
    <source>
        <dbReference type="SAM" id="MobiDB-lite"/>
    </source>
</evidence>
<dbReference type="GO" id="GO:0051213">
    <property type="term" value="F:dioxygenase activity"/>
    <property type="evidence" value="ECO:0007669"/>
    <property type="project" value="UniProtKB-KW"/>
</dbReference>
<keyword evidence="3 7" id="KW-0479">Metal-binding</keyword>
<dbReference type="CDD" id="cd09817">
    <property type="entry name" value="linoleate_diol_synthase_like"/>
    <property type="match status" value="1"/>
</dbReference>
<dbReference type="SUPFAM" id="SSF48113">
    <property type="entry name" value="Heme-dependent peroxidases"/>
    <property type="match status" value="1"/>
</dbReference>
<accession>A0A9Q8WFP0</accession>
<dbReference type="RefSeq" id="XP_049143264.1">
    <property type="nucleotide sequence ID" value="XM_049286121.1"/>
</dbReference>
<evidence type="ECO:0000256" key="5">
    <source>
        <dbReference type="ARBA" id="ARBA00023002"/>
    </source>
</evidence>
<evidence type="ECO:0000256" key="4">
    <source>
        <dbReference type="ARBA" id="ARBA00022964"/>
    </source>
</evidence>
<dbReference type="InterPro" id="IPR019791">
    <property type="entry name" value="Haem_peroxidase_animal"/>
</dbReference>
<dbReference type="EMBL" id="CP019476">
    <property type="protein sequence ID" value="UQC81639.1"/>
    <property type="molecule type" value="Genomic_DNA"/>
</dbReference>
<feature type="compositionally biased region" description="Low complexity" evidence="8">
    <location>
        <begin position="73"/>
        <end position="88"/>
    </location>
</feature>
<comment type="subunit">
    <text evidence="1">Homotetramer.</text>
</comment>
<dbReference type="GO" id="GO:0006631">
    <property type="term" value="P:fatty acid metabolic process"/>
    <property type="evidence" value="ECO:0007669"/>
    <property type="project" value="UniProtKB-ARBA"/>
</dbReference>
<dbReference type="InterPro" id="IPR036396">
    <property type="entry name" value="Cyt_P450_sf"/>
</dbReference>
<dbReference type="GO" id="GO:0020037">
    <property type="term" value="F:heme binding"/>
    <property type="evidence" value="ECO:0007669"/>
    <property type="project" value="InterPro"/>
</dbReference>
<keyword evidence="4" id="KW-0223">Dioxygenase</keyword>
<organism evidence="9 10">
    <name type="scientific">Colletotrichum lupini</name>
    <dbReference type="NCBI Taxonomy" id="145971"/>
    <lineage>
        <taxon>Eukaryota</taxon>
        <taxon>Fungi</taxon>
        <taxon>Dikarya</taxon>
        <taxon>Ascomycota</taxon>
        <taxon>Pezizomycotina</taxon>
        <taxon>Sordariomycetes</taxon>
        <taxon>Hypocreomycetidae</taxon>
        <taxon>Glomerellales</taxon>
        <taxon>Glomerellaceae</taxon>
        <taxon>Colletotrichum</taxon>
        <taxon>Colletotrichum acutatum species complex</taxon>
    </lineage>
</organism>
<dbReference type="InterPro" id="IPR001128">
    <property type="entry name" value="Cyt_P450"/>
</dbReference>
<dbReference type="GeneID" id="73341131"/>
<dbReference type="GO" id="GO:0006979">
    <property type="term" value="P:response to oxidative stress"/>
    <property type="evidence" value="ECO:0007669"/>
    <property type="project" value="InterPro"/>
</dbReference>
<evidence type="ECO:0000313" key="9">
    <source>
        <dbReference type="EMBL" id="UQC81639.1"/>
    </source>
</evidence>
<dbReference type="CDD" id="cd20612">
    <property type="entry name" value="CYP_LDS-like_C"/>
    <property type="match status" value="1"/>
</dbReference>
<keyword evidence="6 7" id="KW-0408">Iron</keyword>
<dbReference type="GO" id="GO:0004601">
    <property type="term" value="F:peroxidase activity"/>
    <property type="evidence" value="ECO:0007669"/>
    <property type="project" value="InterPro"/>
</dbReference>
<evidence type="ECO:0000313" key="10">
    <source>
        <dbReference type="Proteomes" id="UP000830671"/>
    </source>
</evidence>
<dbReference type="Proteomes" id="UP000830671">
    <property type="component" value="Chromosome 4"/>
</dbReference>
<dbReference type="PANTHER" id="PTHR11903:SF37">
    <property type="entry name" value="PSI-PRODUCING OXYGENASE A"/>
    <property type="match status" value="1"/>
</dbReference>
<keyword evidence="10" id="KW-1185">Reference proteome</keyword>
<evidence type="ECO:0000256" key="3">
    <source>
        <dbReference type="ARBA" id="ARBA00022723"/>
    </source>
</evidence>
<dbReference type="InterPro" id="IPR037120">
    <property type="entry name" value="Haem_peroxidase_sf_animal"/>
</dbReference>
<dbReference type="Pfam" id="PF00067">
    <property type="entry name" value="p450"/>
    <property type="match status" value="1"/>
</dbReference>
<feature type="binding site" description="axial binding residue" evidence="7">
    <location>
        <position position="1111"/>
    </location>
    <ligand>
        <name>heme b</name>
        <dbReference type="ChEBI" id="CHEBI:60344"/>
    </ligand>
    <ligandPart>
        <name>Fe</name>
        <dbReference type="ChEBI" id="CHEBI:18248"/>
    </ligandPart>
</feature>
<keyword evidence="2 7" id="KW-0349">Heme</keyword>
<evidence type="ECO:0000256" key="7">
    <source>
        <dbReference type="PIRSR" id="PIRSR619791-2"/>
    </source>
</evidence>
<sequence>MLHFFMINNGQLDPTNVKYPYEARSATVALLVIAPRPCANDTDAQNSSTFAGARQQRKQNPRAGLRRTYGYYGSPTPSSATPGPSSTTTMRRLDFRNPSWVQLGIAMAKRLILQIATRLCHAFSTPETPPAVLSNWGGGQVVNVLPGKGILETRLPPHHVLHCTSSLAPICQPVYASNLRSLASCLQPEQPALRHIIGLPVSGQLIQTKVVPTHLLLPLWPRTRLLASRVKTGLSAISGLPIVHWPHRNIAFLADLHSRTIEATMPIRICLHSASNSINKPRASHQLPRIPSISNPRKGTVDGCGSPCLRPRNPRERDHPSRRKDLDISSNSRHSMSLVGLIDGDHYLVHFFGDDVHGGLSLIFEYDQSFANADTVAPPSGTGLCMYRPTKRAQRLHLFRELSKHVGAELQYVLTPGKRSATVQFVNNSDVKAVSGTQQSRRGALRHYQVPATLSKTGDRQFAMHYQALNGREWRGLEQGQQGSSRGTYALRQIRPRMKTASYELDWSLVSRKYDLISPAGAHTFTEIPAETEKKAAWHTNHLFNDWPLAHLAGLIRNSLTSATSLAGTQGTFSCALAAPTMQKSACDINHYWFGAARQQGGQQTHFFITVDFFIRPSLVNDWPQCLLAHPIPLRLVMEGVSVIPYLLASDNVVRCQFHGARSGLLTYIYEGTRRPKSEPACSTGLSASMSQAQEQFPKHQPLLTEVSEKLAAARNLVQKSLAAVPPHPEPVPGTAAQQPVPTHLLQDVKKLGFQDFETLAEFGITAVQGRINDNDLLLEHVIQLFAKLPRGTINGKKLEYGLINQLWDGIDHPPMTTLDEKFKYRAADGSNNNIHSPAMGAAGTAYARSAPPITYQTPNQPDPSLLFDMLFARGEEFKPHPNKISSFLFYLATIITHDIFQTDGLSGINKTSSYLDLSPLYGRNQEEQDQVRTNLDGRLKPDSFSSKRVLGFPPGVGVLLMMFNRFHNYIVTQLARPPGDAIDPEAEAPKKPTEPEEAGPVGHPRYLDWIESPAYKEYTSTPEYKEWTSWTAWVKFDNDLFQTARLITCGLYVSIVLRDYVRTILNMNRSPSSWALDPRTTEGKSVLRAETPEGTGNQVSVEFNLIYRWHCTISPKDAKWTEKAFREQLKIKGVTKDVKDYTLMEFGHAVRDWERRISDDPVKRDFAGLKRGKDGAFREEDLVKIFKESVEDVAGSYGANRIPEIMKPIEVLGMMNARKWNVATLNEFRDHFGLTRHPTFEDINPDPEVVKKLRYLYGTPDQVELYPGLVAEKAKQPMSPGSGLCGGFTMTRAILSDAVALVRGDRFYTVDYTPKNLTNWGFNQCSYDHNVDQSHVLYKLVFRAFPNSFEQNSVYAHFPLTVPSENKTILEDINRAYLYSWKEPVTKRNMIPIFSHKAVSEILYNQTDFKVVWGDAIRHLVAQPGKEYGKDFCLAGDGKANTQNRTLVRKALITGPWEKEVFKWYTHMTPRLLEQNSFAIRKGVREVDLVRDVINLTNTRFNAALFHLPIKNEDSPLGVYTDQELYVVVATLFQSVFLDADIGNSFKLRTIARELGQGLGKLMSLICLTISKAGLITNIVAKIREGEASLPTFGNHLIERLLADGKDIEEVVWGTIMPVVTANVTNQSQVMALCIDYYLGEGHDHLKTLYKLAHEDTPEADENMLEGCRLRGTVAVYREAVTTQVITDYAPCLLDPNDPTSRTPKINDDIDGTKYEVKIPKGQKVLCNLMTAGRDPTIFEAPNEVRLDRPLESYVHYGLGPHWCAGKEISRVAQTSLFKQIVGLKGLRRADKTPTGNGGRGKLKNMPAGAWPGQVGLPVGSNQNGASKKDEPWLGLRTFMTADQSSYWPVPTTMRIEWDE</sequence>
<name>A0A9Q8WFP0_9PEZI</name>
<dbReference type="SUPFAM" id="SSF48264">
    <property type="entry name" value="Cytochrome P450"/>
    <property type="match status" value="1"/>
</dbReference>
<dbReference type="InterPro" id="IPR010255">
    <property type="entry name" value="Haem_peroxidase_sf"/>
</dbReference>
<reference evidence="9" key="1">
    <citation type="journal article" date="2021" name="Mol. Plant Microbe Interact.">
        <title>Complete Genome Sequence of the Plant-Pathogenic Fungus Colletotrichum lupini.</title>
        <authorList>
            <person name="Baroncelli R."/>
            <person name="Pensec F."/>
            <person name="Da Lio D."/>
            <person name="Boufleur T."/>
            <person name="Vicente I."/>
            <person name="Sarrocco S."/>
            <person name="Picot A."/>
            <person name="Baraldi E."/>
            <person name="Sukno S."/>
            <person name="Thon M."/>
            <person name="Le Floch G."/>
        </authorList>
    </citation>
    <scope>NUCLEOTIDE SEQUENCE</scope>
    <source>
        <strain evidence="9">IMI 504893</strain>
    </source>
</reference>
<protein>
    <submittedName>
        <fullName evidence="9">Linoleate diol synthase</fullName>
    </submittedName>
</protein>
<dbReference type="Gene3D" id="1.10.630.10">
    <property type="entry name" value="Cytochrome P450"/>
    <property type="match status" value="1"/>
</dbReference>
<evidence type="ECO:0000256" key="6">
    <source>
        <dbReference type="ARBA" id="ARBA00023004"/>
    </source>
</evidence>
<evidence type="ECO:0000256" key="2">
    <source>
        <dbReference type="ARBA" id="ARBA00022617"/>
    </source>
</evidence>